<protein>
    <submittedName>
        <fullName evidence="1">Uncharacterized protein</fullName>
    </submittedName>
</protein>
<proteinExistence type="predicted"/>
<reference evidence="1 2" key="1">
    <citation type="submission" date="2024-04" db="EMBL/GenBank/DDBJ databases">
        <title>Tritrichomonas musculus Genome.</title>
        <authorList>
            <person name="Alves-Ferreira E."/>
            <person name="Grigg M."/>
            <person name="Lorenzi H."/>
            <person name="Galac M."/>
        </authorList>
    </citation>
    <scope>NUCLEOTIDE SEQUENCE [LARGE SCALE GENOMIC DNA]</scope>
    <source>
        <strain evidence="1 2">EAF2021</strain>
    </source>
</reference>
<organism evidence="1 2">
    <name type="scientific">Tritrichomonas musculus</name>
    <dbReference type="NCBI Taxonomy" id="1915356"/>
    <lineage>
        <taxon>Eukaryota</taxon>
        <taxon>Metamonada</taxon>
        <taxon>Parabasalia</taxon>
        <taxon>Tritrichomonadida</taxon>
        <taxon>Tritrichomonadidae</taxon>
        <taxon>Tritrichomonas</taxon>
    </lineage>
</organism>
<evidence type="ECO:0000313" key="1">
    <source>
        <dbReference type="EMBL" id="KAK8887832.1"/>
    </source>
</evidence>
<dbReference type="EMBL" id="JAPFFF010000006">
    <property type="protein sequence ID" value="KAK8887832.1"/>
    <property type="molecule type" value="Genomic_DNA"/>
</dbReference>
<accession>A0ABR2KAA0</accession>
<comment type="caution">
    <text evidence="1">The sequence shown here is derived from an EMBL/GenBank/DDBJ whole genome shotgun (WGS) entry which is preliminary data.</text>
</comment>
<sequence>MREVDEKICKKINFKKEKTVRKKTLNPEATQQEQPIPLSSRIQVRSSTYSFITKLYKFLFFDETKLEWVFDSDLFNNFASDKKINIESSRTPLIFYFNSNEDDLVKINSHFIMGLFIFQKINKTNHLFILQSHSFTFSYPKFAMFLSASTMKHSSNTKLKLLMML</sequence>
<keyword evidence="2" id="KW-1185">Reference proteome</keyword>
<evidence type="ECO:0000313" key="2">
    <source>
        <dbReference type="Proteomes" id="UP001470230"/>
    </source>
</evidence>
<gene>
    <name evidence="1" type="ORF">M9Y10_038889</name>
</gene>
<name>A0ABR2KAA0_9EUKA</name>
<dbReference type="Proteomes" id="UP001470230">
    <property type="component" value="Unassembled WGS sequence"/>
</dbReference>